<organism evidence="3 4">
    <name type="scientific">Fasciola hepatica</name>
    <name type="common">Liver fluke</name>
    <dbReference type="NCBI Taxonomy" id="6192"/>
    <lineage>
        <taxon>Eukaryota</taxon>
        <taxon>Metazoa</taxon>
        <taxon>Spiralia</taxon>
        <taxon>Lophotrochozoa</taxon>
        <taxon>Platyhelminthes</taxon>
        <taxon>Trematoda</taxon>
        <taxon>Digenea</taxon>
        <taxon>Plagiorchiida</taxon>
        <taxon>Echinostomata</taxon>
        <taxon>Echinostomatoidea</taxon>
        <taxon>Fasciolidae</taxon>
        <taxon>Fasciola</taxon>
    </lineage>
</organism>
<protein>
    <submittedName>
        <fullName evidence="3">Retrovirus Pol polyprotein from type-1 retrotransposable element R2</fullName>
    </submittedName>
</protein>
<dbReference type="InterPro" id="IPR000477">
    <property type="entry name" value="RT_dom"/>
</dbReference>
<evidence type="ECO:0000313" key="4">
    <source>
        <dbReference type="Proteomes" id="UP000230066"/>
    </source>
</evidence>
<feature type="non-terminal residue" evidence="3">
    <location>
        <position position="437"/>
    </location>
</feature>
<feature type="compositionally biased region" description="Low complexity" evidence="1">
    <location>
        <begin position="152"/>
        <end position="161"/>
    </location>
</feature>
<proteinExistence type="predicted"/>
<dbReference type="PANTHER" id="PTHR19446">
    <property type="entry name" value="REVERSE TRANSCRIPTASES"/>
    <property type="match status" value="1"/>
</dbReference>
<evidence type="ECO:0000313" key="3">
    <source>
        <dbReference type="EMBL" id="THD17956.1"/>
    </source>
</evidence>
<feature type="domain" description="Reverse transcriptase" evidence="2">
    <location>
        <begin position="295"/>
        <end position="437"/>
    </location>
</feature>
<gene>
    <name evidence="3" type="ORF">D915_011216</name>
</gene>
<sequence length="437" mass="48507">NDLSVTHCEKQELCAALSIQFPNRSAESIKKRLQHLNWQYPDDVLPDSTSSDDDTNTSNLSSDSISMLQLLPNSPTDPEPEAPQPKASLSATSIALLEAACSLLLSKPHDVFGSSELFSIVEAGLTHSMDAAALRCRLEAHAEANIPNLWNPSRQRSSRMPTRPPSRRPHKPPRPKVLARRAQYAHLQCLFAERKKDAAREVLSGRWRSAHANDSSWSPDFTRFWSEKLSLPPLNDPRPHRQLSHPPSLILHLITIPELQDTLRDMRGSAPGIDRVTPETLLRSPLSVFTAYINILLALAYVPRRLNTARITLVPKSDNLTSPSDYRPISVSPVLLRSLHKVLQRRWTSLFPVDGLQFAFLKRDGAFEATALLHTLLRHAHTSFHSLAFASLDLSKAFDSISHDSILRSAATFGAPPILMDYVSSSYATASCVLPDG</sequence>
<keyword evidence="4" id="KW-1185">Reference proteome</keyword>
<dbReference type="Proteomes" id="UP000230066">
    <property type="component" value="Unassembled WGS sequence"/>
</dbReference>
<feature type="compositionally biased region" description="Basic residues" evidence="1">
    <location>
        <begin position="165"/>
        <end position="176"/>
    </location>
</feature>
<comment type="caution">
    <text evidence="3">The sequence shown here is derived from an EMBL/GenBank/DDBJ whole genome shotgun (WGS) entry which is preliminary data.</text>
</comment>
<dbReference type="PROSITE" id="PS50878">
    <property type="entry name" value="RT_POL"/>
    <property type="match status" value="1"/>
</dbReference>
<dbReference type="EMBL" id="JXXN02020361">
    <property type="protein sequence ID" value="THD17956.1"/>
    <property type="molecule type" value="Genomic_DNA"/>
</dbReference>
<dbReference type="AlphaFoldDB" id="A0A4E0QX80"/>
<name>A0A4E0QX80_FASHE</name>
<accession>A0A4E0QX80</accession>
<reference evidence="3" key="1">
    <citation type="submission" date="2019-03" db="EMBL/GenBank/DDBJ databases">
        <title>Improved annotation for the trematode Fasciola hepatica.</title>
        <authorList>
            <person name="Choi Y.-J."/>
            <person name="Martin J."/>
            <person name="Mitreva M."/>
        </authorList>
    </citation>
    <scope>NUCLEOTIDE SEQUENCE [LARGE SCALE GENOMIC DNA]</scope>
</reference>
<feature type="region of interest" description="Disordered" evidence="1">
    <location>
        <begin position="68"/>
        <end position="87"/>
    </location>
</feature>
<dbReference type="CDD" id="cd01650">
    <property type="entry name" value="RT_nLTR_like"/>
    <property type="match status" value="1"/>
</dbReference>
<evidence type="ECO:0000259" key="2">
    <source>
        <dbReference type="PROSITE" id="PS50878"/>
    </source>
</evidence>
<dbReference type="Pfam" id="PF00078">
    <property type="entry name" value="RVT_1"/>
    <property type="match status" value="1"/>
</dbReference>
<evidence type="ECO:0000256" key="1">
    <source>
        <dbReference type="SAM" id="MobiDB-lite"/>
    </source>
</evidence>
<feature type="non-terminal residue" evidence="3">
    <location>
        <position position="1"/>
    </location>
</feature>
<feature type="region of interest" description="Disordered" evidence="1">
    <location>
        <begin position="148"/>
        <end position="176"/>
    </location>
</feature>